<name>A0A0F5FM69_9HYPH</name>
<evidence type="ECO:0000256" key="2">
    <source>
        <dbReference type="SAM" id="Phobius"/>
    </source>
</evidence>
<dbReference type="RefSeq" id="WP_046104637.1">
    <property type="nucleotide sequence ID" value="NZ_JZEY01000054.1"/>
</dbReference>
<dbReference type="SUPFAM" id="SSF49482">
    <property type="entry name" value="Aromatic compound dioxygenase"/>
    <property type="match status" value="1"/>
</dbReference>
<dbReference type="InterPro" id="IPR006311">
    <property type="entry name" value="TAT_signal"/>
</dbReference>
<dbReference type="AlphaFoldDB" id="A0A0F5FM69"/>
<dbReference type="GO" id="GO:0016702">
    <property type="term" value="F:oxidoreductase activity, acting on single donors with incorporation of molecular oxygen, incorporation of two atoms of oxygen"/>
    <property type="evidence" value="ECO:0007669"/>
    <property type="project" value="InterPro"/>
</dbReference>
<evidence type="ECO:0000256" key="1">
    <source>
        <dbReference type="SAM" id="MobiDB-lite"/>
    </source>
</evidence>
<dbReference type="OrthoDB" id="9805815at2"/>
<organism evidence="4 5">
    <name type="scientific">Devosia chinhatensis</name>
    <dbReference type="NCBI Taxonomy" id="429727"/>
    <lineage>
        <taxon>Bacteria</taxon>
        <taxon>Pseudomonadati</taxon>
        <taxon>Pseudomonadota</taxon>
        <taxon>Alphaproteobacteria</taxon>
        <taxon>Hyphomicrobiales</taxon>
        <taxon>Devosiaceae</taxon>
        <taxon>Devosia</taxon>
    </lineage>
</organism>
<sequence length="299" mass="31041">MKQDHDDHHAHDPGFGHDLRFMLGRRRFLALTGGLGALMVAGGPAAALDCVALPWETAGPYPADGSNAKAGQVVNALTQDGVIRQDLRTSFGGLTPVADGLQLDLEVTLVDADGCTPLAGHAIYVWHCDPVGQYSLYDVVEANYLRGVGVADADGRLGFTTIFPGCYDGRWPHVHFEVFESIEKAVSGDASLLTAQMALPEAECAALYAADGRYANGVANLGRISIASDNVFGDNSAEEIAQQTLALSGDPSSGYVGTITIAIDRNAERSAAGPGMPPMGEGPGPMPGTEGAPKPPPGS</sequence>
<dbReference type="Proteomes" id="UP000033649">
    <property type="component" value="Unassembled WGS sequence"/>
</dbReference>
<keyword evidence="2" id="KW-0812">Transmembrane</keyword>
<dbReference type="InterPro" id="IPR000627">
    <property type="entry name" value="Intradiol_dOase_C"/>
</dbReference>
<protein>
    <recommendedName>
        <fullName evidence="3">Intradiol ring-cleavage dioxygenases domain-containing protein</fullName>
    </recommendedName>
</protein>
<evidence type="ECO:0000313" key="4">
    <source>
        <dbReference type="EMBL" id="KKB09946.1"/>
    </source>
</evidence>
<dbReference type="Pfam" id="PF00775">
    <property type="entry name" value="Dioxygenase_C"/>
    <property type="match status" value="1"/>
</dbReference>
<keyword evidence="2" id="KW-0472">Membrane</keyword>
<dbReference type="PROSITE" id="PS51318">
    <property type="entry name" value="TAT"/>
    <property type="match status" value="1"/>
</dbReference>
<evidence type="ECO:0000259" key="3">
    <source>
        <dbReference type="Pfam" id="PF00775"/>
    </source>
</evidence>
<dbReference type="EMBL" id="JZEY01000054">
    <property type="protein sequence ID" value="KKB09946.1"/>
    <property type="molecule type" value="Genomic_DNA"/>
</dbReference>
<dbReference type="InterPro" id="IPR015889">
    <property type="entry name" value="Intradiol_dOase_core"/>
</dbReference>
<dbReference type="PATRIC" id="fig|429727.3.peg.1866"/>
<evidence type="ECO:0000313" key="5">
    <source>
        <dbReference type="Proteomes" id="UP000033649"/>
    </source>
</evidence>
<gene>
    <name evidence="4" type="ORF">VE26_09050</name>
</gene>
<dbReference type="Gene3D" id="2.60.130.10">
    <property type="entry name" value="Aromatic compound dioxygenase"/>
    <property type="match status" value="1"/>
</dbReference>
<dbReference type="PANTHER" id="PTHR34315">
    <property type="match status" value="1"/>
</dbReference>
<feature type="domain" description="Intradiol ring-cleavage dioxygenases" evidence="3">
    <location>
        <begin position="100"/>
        <end position="170"/>
    </location>
</feature>
<feature type="transmembrane region" description="Helical" evidence="2">
    <location>
        <begin position="28"/>
        <end position="48"/>
    </location>
</feature>
<dbReference type="PANTHER" id="PTHR34315:SF1">
    <property type="entry name" value="INTRADIOL RING-CLEAVAGE DIOXYGENASES DOMAIN-CONTAINING PROTEIN-RELATED"/>
    <property type="match status" value="1"/>
</dbReference>
<reference evidence="4 5" key="1">
    <citation type="submission" date="2015-03" db="EMBL/GenBank/DDBJ databases">
        <authorList>
            <person name="Hassan Y."/>
            <person name="Lepp D."/>
            <person name="Li X.-Z."/>
            <person name="Zhou T."/>
        </authorList>
    </citation>
    <scope>NUCLEOTIDE SEQUENCE [LARGE SCALE GENOMIC DNA]</scope>
    <source>
        <strain evidence="4 5">IPL18</strain>
    </source>
</reference>
<comment type="caution">
    <text evidence="4">The sequence shown here is derived from an EMBL/GenBank/DDBJ whole genome shotgun (WGS) entry which is preliminary data.</text>
</comment>
<accession>A0A0F5FM69</accession>
<keyword evidence="2" id="KW-1133">Transmembrane helix</keyword>
<proteinExistence type="predicted"/>
<dbReference type="GO" id="GO:0008199">
    <property type="term" value="F:ferric iron binding"/>
    <property type="evidence" value="ECO:0007669"/>
    <property type="project" value="InterPro"/>
</dbReference>
<dbReference type="STRING" id="429727.VE26_09050"/>
<keyword evidence="5" id="KW-1185">Reference proteome</keyword>
<feature type="region of interest" description="Disordered" evidence="1">
    <location>
        <begin position="267"/>
        <end position="299"/>
    </location>
</feature>